<sequence>MSSNERNSVTNWKHDADRQEFAIEALAMSVQFALQKAMNENCITQKQLAERLGVSPARVSQILAKDATNLTLKTIGRIADALGEEFELFSLRDINKLKARAKKGETGRFCKIITIPHLHKGASWVDTSAANDRLGERDLAFAVAQ</sequence>
<dbReference type="RefSeq" id="WP_377832368.1">
    <property type="nucleotide sequence ID" value="NZ_JBHRSK010000004.1"/>
</dbReference>
<dbReference type="PROSITE" id="PS50943">
    <property type="entry name" value="HTH_CROC1"/>
    <property type="match status" value="1"/>
</dbReference>
<accession>A0ABV7AFR3</accession>
<protein>
    <submittedName>
        <fullName evidence="2">Helix-turn-helix domain-containing protein</fullName>
    </submittedName>
</protein>
<dbReference type="Pfam" id="PF01381">
    <property type="entry name" value="HTH_3"/>
    <property type="match status" value="1"/>
</dbReference>
<evidence type="ECO:0000259" key="1">
    <source>
        <dbReference type="PROSITE" id="PS50943"/>
    </source>
</evidence>
<proteinExistence type="predicted"/>
<evidence type="ECO:0000313" key="2">
    <source>
        <dbReference type="EMBL" id="MFC2967720.1"/>
    </source>
</evidence>
<organism evidence="2 3">
    <name type="scientific">Acidimangrovimonas pyrenivorans</name>
    <dbReference type="NCBI Taxonomy" id="2030798"/>
    <lineage>
        <taxon>Bacteria</taxon>
        <taxon>Pseudomonadati</taxon>
        <taxon>Pseudomonadota</taxon>
        <taxon>Alphaproteobacteria</taxon>
        <taxon>Rhodobacterales</taxon>
        <taxon>Paracoccaceae</taxon>
        <taxon>Acidimangrovimonas</taxon>
    </lineage>
</organism>
<dbReference type="EMBL" id="JBHRSK010000004">
    <property type="protein sequence ID" value="MFC2967720.1"/>
    <property type="molecule type" value="Genomic_DNA"/>
</dbReference>
<dbReference type="CDD" id="cd00093">
    <property type="entry name" value="HTH_XRE"/>
    <property type="match status" value="1"/>
</dbReference>
<gene>
    <name evidence="2" type="ORF">ACFOES_06415</name>
</gene>
<evidence type="ECO:0000313" key="3">
    <source>
        <dbReference type="Proteomes" id="UP001595443"/>
    </source>
</evidence>
<dbReference type="Gene3D" id="1.10.260.40">
    <property type="entry name" value="lambda repressor-like DNA-binding domains"/>
    <property type="match status" value="1"/>
</dbReference>
<reference evidence="3" key="1">
    <citation type="journal article" date="2019" name="Int. J. Syst. Evol. Microbiol.">
        <title>The Global Catalogue of Microorganisms (GCM) 10K type strain sequencing project: providing services to taxonomists for standard genome sequencing and annotation.</title>
        <authorList>
            <consortium name="The Broad Institute Genomics Platform"/>
            <consortium name="The Broad Institute Genome Sequencing Center for Infectious Disease"/>
            <person name="Wu L."/>
            <person name="Ma J."/>
        </authorList>
    </citation>
    <scope>NUCLEOTIDE SEQUENCE [LARGE SCALE GENOMIC DNA]</scope>
    <source>
        <strain evidence="3">KCTC 62192</strain>
    </source>
</reference>
<dbReference type="SUPFAM" id="SSF47413">
    <property type="entry name" value="lambda repressor-like DNA-binding domains"/>
    <property type="match status" value="1"/>
</dbReference>
<keyword evidence="3" id="KW-1185">Reference proteome</keyword>
<feature type="domain" description="HTH cro/C1-type" evidence="1">
    <location>
        <begin position="34"/>
        <end position="89"/>
    </location>
</feature>
<dbReference type="Proteomes" id="UP001595443">
    <property type="component" value="Unassembled WGS sequence"/>
</dbReference>
<comment type="caution">
    <text evidence="2">The sequence shown here is derived from an EMBL/GenBank/DDBJ whole genome shotgun (WGS) entry which is preliminary data.</text>
</comment>
<dbReference type="InterPro" id="IPR010982">
    <property type="entry name" value="Lambda_DNA-bd_dom_sf"/>
</dbReference>
<dbReference type="SMART" id="SM00530">
    <property type="entry name" value="HTH_XRE"/>
    <property type="match status" value="1"/>
</dbReference>
<name>A0ABV7AFR3_9RHOB</name>
<dbReference type="InterPro" id="IPR001387">
    <property type="entry name" value="Cro/C1-type_HTH"/>
</dbReference>